<reference evidence="6" key="1">
    <citation type="submission" date="2017-04" db="EMBL/GenBank/DDBJ databases">
        <title>Function of individual gut microbiota members based on whole genome sequencing of pure cultures obtained from chicken caecum.</title>
        <authorList>
            <person name="Medvecky M."/>
            <person name="Cejkova D."/>
            <person name="Polansky O."/>
            <person name="Karasova D."/>
            <person name="Kubasova T."/>
            <person name="Cizek A."/>
            <person name="Rychlik I."/>
        </authorList>
    </citation>
    <scope>NUCLEOTIDE SEQUENCE [LARGE SCALE GENOMIC DNA]</scope>
    <source>
        <strain evidence="6">An5</strain>
    </source>
</reference>
<protein>
    <submittedName>
        <fullName evidence="5">Transcriptional regulator</fullName>
    </submittedName>
</protein>
<dbReference type="AlphaFoldDB" id="A0A1Y3XTB3"/>
<dbReference type="OrthoDB" id="9805856at2"/>
<comment type="caution">
    <text evidence="5">The sequence shown here is derived from an EMBL/GenBank/DDBJ whole genome shotgun (WGS) entry which is preliminary data.</text>
</comment>
<feature type="domain" description="HTH cro/C1-type" evidence="4">
    <location>
        <begin position="9"/>
        <end position="63"/>
    </location>
</feature>
<evidence type="ECO:0000256" key="2">
    <source>
        <dbReference type="SAM" id="MobiDB-lite"/>
    </source>
</evidence>
<dbReference type="SMART" id="SM00530">
    <property type="entry name" value="HTH_XRE"/>
    <property type="match status" value="1"/>
</dbReference>
<name>A0A1Y3XTB3_9ACTN</name>
<dbReference type="InterPro" id="IPR001387">
    <property type="entry name" value="Cro/C1-type_HTH"/>
</dbReference>
<dbReference type="PANTHER" id="PTHR46558:SF13">
    <property type="entry name" value="HTH-TYPE TRANSCRIPTIONAL REGULATOR IMMR"/>
    <property type="match status" value="1"/>
</dbReference>
<keyword evidence="3" id="KW-0812">Transmembrane</keyword>
<evidence type="ECO:0000313" key="5">
    <source>
        <dbReference type="EMBL" id="OUN88732.1"/>
    </source>
</evidence>
<proteinExistence type="predicted"/>
<dbReference type="GO" id="GO:0003677">
    <property type="term" value="F:DNA binding"/>
    <property type="evidence" value="ECO:0007669"/>
    <property type="project" value="UniProtKB-KW"/>
</dbReference>
<keyword evidence="1" id="KW-0238">DNA-binding</keyword>
<organism evidence="5 6">
    <name type="scientific">[Collinsella] massiliensis</name>
    <dbReference type="NCBI Taxonomy" id="1232426"/>
    <lineage>
        <taxon>Bacteria</taxon>
        <taxon>Bacillati</taxon>
        <taxon>Actinomycetota</taxon>
        <taxon>Coriobacteriia</taxon>
        <taxon>Coriobacteriales</taxon>
        <taxon>Coriobacteriaceae</taxon>
        <taxon>Enorma</taxon>
    </lineage>
</organism>
<evidence type="ECO:0000259" key="4">
    <source>
        <dbReference type="PROSITE" id="PS50943"/>
    </source>
</evidence>
<gene>
    <name evidence="5" type="ORF">B5G02_04930</name>
</gene>
<dbReference type="Gene3D" id="1.10.260.40">
    <property type="entry name" value="lambda repressor-like DNA-binding domains"/>
    <property type="match status" value="1"/>
</dbReference>
<feature type="compositionally biased region" description="Acidic residues" evidence="2">
    <location>
        <begin position="79"/>
        <end position="88"/>
    </location>
</feature>
<dbReference type="Proteomes" id="UP000195781">
    <property type="component" value="Unassembled WGS sequence"/>
</dbReference>
<keyword evidence="3" id="KW-0472">Membrane</keyword>
<dbReference type="InterPro" id="IPR010982">
    <property type="entry name" value="Lambda_DNA-bd_dom_sf"/>
</dbReference>
<keyword evidence="6" id="KW-1185">Reference proteome</keyword>
<dbReference type="EMBL" id="NFIE01000009">
    <property type="protein sequence ID" value="OUN88732.1"/>
    <property type="molecule type" value="Genomic_DNA"/>
</dbReference>
<evidence type="ECO:0000256" key="1">
    <source>
        <dbReference type="ARBA" id="ARBA00023125"/>
    </source>
</evidence>
<dbReference type="PANTHER" id="PTHR46558">
    <property type="entry name" value="TRACRIPTIONAL REGULATORY PROTEIN-RELATED-RELATED"/>
    <property type="match status" value="1"/>
</dbReference>
<dbReference type="RefSeq" id="WP_019239311.1">
    <property type="nucleotide sequence ID" value="NZ_CABKRW010000069.1"/>
</dbReference>
<sequence>MLSPLAQRLSDLRFEHGMSQDAVADAIGVTRQAVSKWERGEAVPDTDNLIALANLYHVTLDSLVSPPETETVETAGRDEDAEACDDAGPDDRPPSLAQRAIRWVQGSRHTVLIFAGGLLLGIVVCLAVPGMARTAMRSRLNVTGTIVSTAPAWRQGVVKSDALWSGVSNERVFYVIYIDDDTTFRDADGQVMEDPPLVLRSGWKVKVTFWDDAPDIHSELMHADEVQILD</sequence>
<accession>A0A1Y3XTB3</accession>
<feature type="region of interest" description="Disordered" evidence="2">
    <location>
        <begin position="66"/>
        <end position="95"/>
    </location>
</feature>
<feature type="transmembrane region" description="Helical" evidence="3">
    <location>
        <begin position="111"/>
        <end position="132"/>
    </location>
</feature>
<dbReference type="SUPFAM" id="SSF47413">
    <property type="entry name" value="lambda repressor-like DNA-binding domains"/>
    <property type="match status" value="1"/>
</dbReference>
<dbReference type="CDD" id="cd00093">
    <property type="entry name" value="HTH_XRE"/>
    <property type="match status" value="1"/>
</dbReference>
<dbReference type="Pfam" id="PF01381">
    <property type="entry name" value="HTH_3"/>
    <property type="match status" value="1"/>
</dbReference>
<keyword evidence="3" id="KW-1133">Transmembrane helix</keyword>
<evidence type="ECO:0000313" key="6">
    <source>
        <dbReference type="Proteomes" id="UP000195781"/>
    </source>
</evidence>
<evidence type="ECO:0000256" key="3">
    <source>
        <dbReference type="SAM" id="Phobius"/>
    </source>
</evidence>
<dbReference type="PROSITE" id="PS50943">
    <property type="entry name" value="HTH_CROC1"/>
    <property type="match status" value="1"/>
</dbReference>